<dbReference type="AlphaFoldDB" id="A0A2A6CMF4"/>
<accession>A0A8R1UV61</accession>
<name>A0A2A6CMF4_PRIPA</name>
<reference evidence="1" key="2">
    <citation type="submission" date="2022-06" db="UniProtKB">
        <authorList>
            <consortium name="EnsemblMetazoa"/>
        </authorList>
    </citation>
    <scope>IDENTIFICATION</scope>
    <source>
        <strain evidence="1">PS312</strain>
    </source>
</reference>
<organism evidence="1 2">
    <name type="scientific">Pristionchus pacificus</name>
    <name type="common">Parasitic nematode worm</name>
    <dbReference type="NCBI Taxonomy" id="54126"/>
    <lineage>
        <taxon>Eukaryota</taxon>
        <taxon>Metazoa</taxon>
        <taxon>Ecdysozoa</taxon>
        <taxon>Nematoda</taxon>
        <taxon>Chromadorea</taxon>
        <taxon>Rhabditida</taxon>
        <taxon>Rhabditina</taxon>
        <taxon>Diplogasteromorpha</taxon>
        <taxon>Diplogasteroidea</taxon>
        <taxon>Neodiplogasteridae</taxon>
        <taxon>Pristionchus</taxon>
    </lineage>
</organism>
<reference evidence="2" key="1">
    <citation type="journal article" date="2008" name="Nat. Genet.">
        <title>The Pristionchus pacificus genome provides a unique perspective on nematode lifestyle and parasitism.</title>
        <authorList>
            <person name="Dieterich C."/>
            <person name="Clifton S.W."/>
            <person name="Schuster L.N."/>
            <person name="Chinwalla A."/>
            <person name="Delehaunty K."/>
            <person name="Dinkelacker I."/>
            <person name="Fulton L."/>
            <person name="Fulton R."/>
            <person name="Godfrey J."/>
            <person name="Minx P."/>
            <person name="Mitreva M."/>
            <person name="Roeseler W."/>
            <person name="Tian H."/>
            <person name="Witte H."/>
            <person name="Yang S.P."/>
            <person name="Wilson R.K."/>
            <person name="Sommer R.J."/>
        </authorList>
    </citation>
    <scope>NUCLEOTIDE SEQUENCE [LARGE SCALE GENOMIC DNA]</scope>
    <source>
        <strain evidence="2">PS312</strain>
    </source>
</reference>
<gene>
    <name evidence="1" type="primary">WBGene00279483</name>
</gene>
<keyword evidence="2" id="KW-1185">Reference proteome</keyword>
<accession>A0A2A6CMF4</accession>
<dbReference type="EnsemblMetazoa" id="PPA41114.1">
    <property type="protein sequence ID" value="PPA41114.1"/>
    <property type="gene ID" value="WBGene00279483"/>
</dbReference>
<dbReference type="Proteomes" id="UP000005239">
    <property type="component" value="Unassembled WGS sequence"/>
</dbReference>
<evidence type="ECO:0000313" key="1">
    <source>
        <dbReference type="EnsemblMetazoa" id="PPA41114.1"/>
    </source>
</evidence>
<sequence>MIGRVCYYLLLLVSIADAHVDFNHSRIFDEYDFKGKSSVNVDSLCKNSCRIFASITPESKQLTANILIQLPKGFVSIAEVAAKVDPATNLKSFVEVNKVPSLAIVNGNKKYDAGPLVLYIVRMDMGTAEVYEAGGLHRSASKSIPQSITVMSATPFTLKQAPLDGPQGVHAVMGGFDAFDGEPCPELYYARHDPFPAFTMEVNGPIISIIYDYDEYSTPPAEMTATIGISKVYRSSLYDTVSLERAEVTNSEPERILVDVATKSHADHAVILTDEDSGKRYSVSQTGNVPYLYTFNTKNLTIDWKPEGTGDSYFLVRWNSTIVP</sequence>
<protein>
    <submittedName>
        <fullName evidence="1">Uncharacterized protein</fullName>
    </submittedName>
</protein>
<proteinExistence type="predicted"/>
<evidence type="ECO:0000313" key="2">
    <source>
        <dbReference type="Proteomes" id="UP000005239"/>
    </source>
</evidence>